<gene>
    <name evidence="1" type="ORF">KIPB_005548</name>
</gene>
<sequence length="223" mass="23809">MFSCCGSKKQRLRIQALEAENVLPLSQGESYSVSVEHGVLTISDEFQTVLVESPLQTDSFIGVQPEGFLLSLELSSGANLTLAAPDADSYQAWVESLSHHCAGQPVISQATAAYGQAISGVLSAPFMWRRRKLQITGTEVVVYKGGDQVEYRHQIGEVKQALFPLPSGDGGPDLSVLVLASGPYQSVCTGTTPALRQWEAALEANGVPKSVPLQQAFSGFIPT</sequence>
<protein>
    <recommendedName>
        <fullName evidence="3">PH domain-containing protein</fullName>
    </recommendedName>
</protein>
<dbReference type="EMBL" id="BDIP01001309">
    <property type="protein sequence ID" value="GIQ84106.1"/>
    <property type="molecule type" value="Genomic_DNA"/>
</dbReference>
<evidence type="ECO:0000313" key="2">
    <source>
        <dbReference type="Proteomes" id="UP000265618"/>
    </source>
</evidence>
<name>A0A9K3CVS5_9EUKA</name>
<accession>A0A9K3CVS5</accession>
<evidence type="ECO:0000313" key="1">
    <source>
        <dbReference type="EMBL" id="GIQ84106.1"/>
    </source>
</evidence>
<comment type="caution">
    <text evidence="1">The sequence shown here is derived from an EMBL/GenBank/DDBJ whole genome shotgun (WGS) entry which is preliminary data.</text>
</comment>
<keyword evidence="2" id="KW-1185">Reference proteome</keyword>
<dbReference type="Proteomes" id="UP000265618">
    <property type="component" value="Unassembled WGS sequence"/>
</dbReference>
<evidence type="ECO:0008006" key="3">
    <source>
        <dbReference type="Google" id="ProtNLM"/>
    </source>
</evidence>
<dbReference type="AlphaFoldDB" id="A0A9K3CVS5"/>
<reference evidence="1 2" key="1">
    <citation type="journal article" date="2018" name="PLoS ONE">
        <title>The draft genome of Kipferlia bialata reveals reductive genome evolution in fornicate parasites.</title>
        <authorList>
            <person name="Tanifuji G."/>
            <person name="Takabayashi S."/>
            <person name="Kume K."/>
            <person name="Takagi M."/>
            <person name="Nakayama T."/>
            <person name="Kamikawa R."/>
            <person name="Inagaki Y."/>
            <person name="Hashimoto T."/>
        </authorList>
    </citation>
    <scope>NUCLEOTIDE SEQUENCE [LARGE SCALE GENOMIC DNA]</scope>
    <source>
        <strain evidence="1">NY0173</strain>
    </source>
</reference>
<organism evidence="1 2">
    <name type="scientific">Kipferlia bialata</name>
    <dbReference type="NCBI Taxonomy" id="797122"/>
    <lineage>
        <taxon>Eukaryota</taxon>
        <taxon>Metamonada</taxon>
        <taxon>Carpediemonas-like organisms</taxon>
        <taxon>Kipferlia</taxon>
    </lineage>
</organism>
<proteinExistence type="predicted"/>